<organism evidence="2">
    <name type="scientific">Tolypothrix bouteillei VB521301</name>
    <dbReference type="NCBI Taxonomy" id="1479485"/>
    <lineage>
        <taxon>Bacteria</taxon>
        <taxon>Bacillati</taxon>
        <taxon>Cyanobacteriota</taxon>
        <taxon>Cyanophyceae</taxon>
        <taxon>Nostocales</taxon>
        <taxon>Tolypothrichaceae</taxon>
        <taxon>Tolypothrix</taxon>
    </lineage>
</organism>
<dbReference type="RefSeq" id="WP_038080158.1">
    <property type="nucleotide sequence ID" value="NZ_JHEG04000001.1"/>
</dbReference>
<protein>
    <submittedName>
        <fullName evidence="2">Uncharacterized protein</fullName>
    </submittedName>
</protein>
<comment type="caution">
    <text evidence="2">The sequence shown here is derived from an EMBL/GenBank/DDBJ whole genome shotgun (WGS) entry which is preliminary data.</text>
</comment>
<evidence type="ECO:0000313" key="1">
    <source>
        <dbReference type="EMBL" id="KAF3888204.1"/>
    </source>
</evidence>
<dbReference type="Proteomes" id="UP000029738">
    <property type="component" value="Unassembled WGS sequence"/>
</dbReference>
<dbReference type="STRING" id="1479485.DA73_0205235"/>
<sequence>MQVTFDLPDDFVARLRPLEDKLPQILELGLRELNASGQSEFSGVAEVLEFLASLPTPEAIIALRPSKTLQAQISALLEKNHTVGLTSTEEQLWQGYQYLEHIVRMAKARAFLKLKEVQGK</sequence>
<name>A0A0C1RLM6_9CYAN</name>
<evidence type="ECO:0000313" key="3">
    <source>
        <dbReference type="Proteomes" id="UP000029738"/>
    </source>
</evidence>
<evidence type="ECO:0000313" key="2">
    <source>
        <dbReference type="EMBL" id="KIE12880.1"/>
    </source>
</evidence>
<dbReference type="EMBL" id="JHEG04000001">
    <property type="protein sequence ID" value="KAF3888204.1"/>
    <property type="molecule type" value="Genomic_DNA"/>
</dbReference>
<keyword evidence="3" id="KW-1185">Reference proteome</keyword>
<reference evidence="1" key="2">
    <citation type="submission" date="2019-11" db="EMBL/GenBank/DDBJ databases">
        <title>Improved Assembly of Tolypothrix boutellei genome.</title>
        <authorList>
            <person name="Sarangi A.N."/>
            <person name="Mukherjee M."/>
            <person name="Ghosh S."/>
            <person name="Singh D."/>
            <person name="Das A."/>
            <person name="Kant S."/>
            <person name="Prusty A."/>
            <person name="Tripathy S."/>
        </authorList>
    </citation>
    <scope>NUCLEOTIDE SEQUENCE</scope>
    <source>
        <strain evidence="1">VB521301</strain>
    </source>
</reference>
<dbReference type="EMBL" id="JHEG02000019">
    <property type="protein sequence ID" value="KIE12880.1"/>
    <property type="molecule type" value="Genomic_DNA"/>
</dbReference>
<proteinExistence type="predicted"/>
<dbReference type="AlphaFoldDB" id="A0A0C1RLM6"/>
<gene>
    <name evidence="2" type="ORF">DA73_0205235</name>
    <name evidence="1" type="ORF">DA73_0400023960</name>
</gene>
<accession>A0A0C1RLM6</accession>
<dbReference type="OrthoDB" id="531708at2"/>
<reference evidence="2" key="1">
    <citation type="journal article" date="2015" name="Genome Announc.">
        <title>Draft Genome Sequence of Tolypothrix boutellei Strain VB521301.</title>
        <authorList>
            <person name="Chandrababunaidu M.M."/>
            <person name="Singh D."/>
            <person name="Sen D."/>
            <person name="Bhan S."/>
            <person name="Das S."/>
            <person name="Gupta A."/>
            <person name="Adhikary S.P."/>
            <person name="Tripathy S."/>
        </authorList>
    </citation>
    <scope>NUCLEOTIDE SEQUENCE</scope>
    <source>
        <strain evidence="2">VB521301</strain>
    </source>
</reference>